<dbReference type="PANTHER" id="PTHR14145:SF1">
    <property type="entry name" value="26S PROTEASOME NON-ATPASE REGULATORY SUBUNIT 6"/>
    <property type="match status" value="1"/>
</dbReference>
<gene>
    <name evidence="3" type="ORF">PMKS-002356</name>
</gene>
<evidence type="ECO:0000256" key="1">
    <source>
        <dbReference type="PROSITE-ProRule" id="PRU00339"/>
    </source>
</evidence>
<dbReference type="Proteomes" id="UP000186136">
    <property type="component" value="Unassembled WGS sequence"/>
</dbReference>
<dbReference type="InterPro" id="IPR011990">
    <property type="entry name" value="TPR-like_helical_dom_sf"/>
</dbReference>
<dbReference type="InterPro" id="IPR045135">
    <property type="entry name" value="Rpn7_N"/>
</dbReference>
<accession>A0A1Q2YH76</accession>
<dbReference type="SUPFAM" id="SSF48452">
    <property type="entry name" value="TPR-like"/>
    <property type="match status" value="1"/>
</dbReference>
<reference evidence="3 4" key="1">
    <citation type="submission" date="2016-08" db="EMBL/GenBank/DDBJ databases">
        <title>Whole genome shotgun sequence of Pichia membranifaciens KS47-1.</title>
        <authorList>
            <person name="Konishi M."/>
            <person name="Ishida M."/>
            <person name="Arakawa T."/>
            <person name="Kato Y."/>
            <person name="Horiuchi J."/>
        </authorList>
    </citation>
    <scope>NUCLEOTIDE SEQUENCE [LARGE SCALE GENOMIC DNA]</scope>
    <source>
        <strain evidence="3 4">KS47-1</strain>
    </source>
</reference>
<dbReference type="OrthoDB" id="1452at2759"/>
<dbReference type="Pfam" id="PF10602">
    <property type="entry name" value="RPN7"/>
    <property type="match status" value="1"/>
</dbReference>
<dbReference type="AlphaFoldDB" id="A0A1Q2YH76"/>
<evidence type="ECO:0000259" key="2">
    <source>
        <dbReference type="Pfam" id="PF10602"/>
    </source>
</evidence>
<evidence type="ECO:0000313" key="3">
    <source>
        <dbReference type="EMBL" id="GAV28878.1"/>
    </source>
</evidence>
<keyword evidence="4" id="KW-1185">Reference proteome</keyword>
<sequence>MGPYYHYLYYDLKLPGVEWDQSLYDSLVAESSKHIAEITAEIEKLDKEDESEMDILKKWTELGEYYATIGDKTNAESTLLKTIELAPSTGSKIDLYLLISRVGFFYNDAAFVKMYLDKSNALIEKGGDWERRNRYKTYNGIYLMSIRNFAEASKLLNDSLSTFTSTELTTYQDVAKYALVCGAIIFERPDLKQKLIENPEILAINSTTDELLPIYNLIKSIYLTEYEKFFPALLETNDKISCSTVT</sequence>
<comment type="caution">
    <text evidence="3">The sequence shown here is derived from an EMBL/GenBank/DDBJ whole genome shotgun (WGS) entry which is preliminary data.</text>
</comment>
<dbReference type="Gene3D" id="1.25.40.570">
    <property type="match status" value="1"/>
</dbReference>
<dbReference type="GO" id="GO:0005838">
    <property type="term" value="C:proteasome regulatory particle"/>
    <property type="evidence" value="ECO:0007669"/>
    <property type="project" value="TreeGrafter"/>
</dbReference>
<dbReference type="PROSITE" id="PS50005">
    <property type="entry name" value="TPR"/>
    <property type="match status" value="1"/>
</dbReference>
<dbReference type="InterPro" id="IPR019585">
    <property type="entry name" value="Rpn7/CSN1"/>
</dbReference>
<keyword evidence="1" id="KW-0802">TPR repeat</keyword>
<feature type="repeat" description="TPR" evidence="1">
    <location>
        <begin position="56"/>
        <end position="89"/>
    </location>
</feature>
<protein>
    <recommendedName>
        <fullName evidence="2">26S proteasome regulatory subunit Rpn7 N-terminal domain-containing protein</fullName>
    </recommendedName>
</protein>
<dbReference type="PANTHER" id="PTHR14145">
    <property type="entry name" value="26S PROTESOME SUBUNIT 6"/>
    <property type="match status" value="1"/>
</dbReference>
<dbReference type="InterPro" id="IPR019734">
    <property type="entry name" value="TPR_rpt"/>
</dbReference>
<dbReference type="GO" id="GO:0043161">
    <property type="term" value="P:proteasome-mediated ubiquitin-dependent protein catabolic process"/>
    <property type="evidence" value="ECO:0007669"/>
    <property type="project" value="TreeGrafter"/>
</dbReference>
<dbReference type="EMBL" id="BDGI01000090">
    <property type="protein sequence ID" value="GAV28878.1"/>
    <property type="molecule type" value="Genomic_DNA"/>
</dbReference>
<feature type="domain" description="26S proteasome regulatory subunit Rpn7 N-terminal" evidence="2">
    <location>
        <begin position="20"/>
        <end position="194"/>
    </location>
</feature>
<name>A0A1Q2YH76_9ASCO</name>
<organism evidence="3 4">
    <name type="scientific">Pichia membranifaciens</name>
    <dbReference type="NCBI Taxonomy" id="4926"/>
    <lineage>
        <taxon>Eukaryota</taxon>
        <taxon>Fungi</taxon>
        <taxon>Dikarya</taxon>
        <taxon>Ascomycota</taxon>
        <taxon>Saccharomycotina</taxon>
        <taxon>Pichiomycetes</taxon>
        <taxon>Pichiales</taxon>
        <taxon>Pichiaceae</taxon>
        <taxon>Pichia</taxon>
    </lineage>
</organism>
<evidence type="ECO:0000313" key="4">
    <source>
        <dbReference type="Proteomes" id="UP000186136"/>
    </source>
</evidence>
<proteinExistence type="predicted"/>